<dbReference type="Proteomes" id="UP000321805">
    <property type="component" value="Chromosome"/>
</dbReference>
<dbReference type="GO" id="GO:0016491">
    <property type="term" value="F:oxidoreductase activity"/>
    <property type="evidence" value="ECO:0007669"/>
    <property type="project" value="UniProtKB-KW"/>
</dbReference>
<dbReference type="RefSeq" id="WP_146917609.1">
    <property type="nucleotide sequence ID" value="NZ_CP042430.1"/>
</dbReference>
<dbReference type="PRINTS" id="PR00081">
    <property type="entry name" value="GDHRDH"/>
</dbReference>
<dbReference type="FunFam" id="3.40.50.720:FF:000084">
    <property type="entry name" value="Short-chain dehydrogenase reductase"/>
    <property type="match status" value="1"/>
</dbReference>
<reference evidence="6 7" key="1">
    <citation type="journal article" date="2018" name="J. Microbiol.">
        <title>Baekduia soli gen. nov., sp. nov., a novel bacterium isolated from the soil of Baekdu Mountain and proposal of a novel family name, Baekduiaceae fam. nov.</title>
        <authorList>
            <person name="An D.S."/>
            <person name="Siddiqi M.Z."/>
            <person name="Kim K.H."/>
            <person name="Yu H.S."/>
            <person name="Im W.T."/>
        </authorList>
    </citation>
    <scope>NUCLEOTIDE SEQUENCE [LARGE SCALE GENOMIC DNA]</scope>
    <source>
        <strain evidence="6 7">BR7-21</strain>
    </source>
</reference>
<dbReference type="AlphaFoldDB" id="A0A5B8U3A1"/>
<evidence type="ECO:0000313" key="6">
    <source>
        <dbReference type="EMBL" id="QEC47305.1"/>
    </source>
</evidence>
<comment type="similarity">
    <text evidence="1 3">Belongs to the short-chain dehydrogenases/reductases (SDR) family.</text>
</comment>
<dbReference type="SUPFAM" id="SSF51735">
    <property type="entry name" value="NAD(P)-binding Rossmann-fold domains"/>
    <property type="match status" value="1"/>
</dbReference>
<dbReference type="PANTHER" id="PTHR44196">
    <property type="entry name" value="DEHYDROGENASE/REDUCTASE SDR FAMILY MEMBER 7B"/>
    <property type="match status" value="1"/>
</dbReference>
<keyword evidence="7" id="KW-1185">Reference proteome</keyword>
<evidence type="ECO:0000256" key="2">
    <source>
        <dbReference type="ARBA" id="ARBA00023002"/>
    </source>
</evidence>
<dbReference type="OrthoDB" id="3743899at2"/>
<dbReference type="InterPro" id="IPR036291">
    <property type="entry name" value="NAD(P)-bd_dom_sf"/>
</dbReference>
<dbReference type="InterPro" id="IPR057326">
    <property type="entry name" value="KR_dom"/>
</dbReference>
<accession>A0A5B8U3A1</accession>
<dbReference type="NCBIfam" id="NF004526">
    <property type="entry name" value="PRK05872.1"/>
    <property type="match status" value="1"/>
</dbReference>
<evidence type="ECO:0000313" key="7">
    <source>
        <dbReference type="Proteomes" id="UP000321805"/>
    </source>
</evidence>
<dbReference type="PANTHER" id="PTHR44196:SF1">
    <property type="entry name" value="DEHYDROGENASE_REDUCTASE SDR FAMILY MEMBER 7B"/>
    <property type="match status" value="1"/>
</dbReference>
<dbReference type="SMART" id="SM00822">
    <property type="entry name" value="PKS_KR"/>
    <property type="match status" value="1"/>
</dbReference>
<evidence type="ECO:0000256" key="4">
    <source>
        <dbReference type="SAM" id="MobiDB-lite"/>
    </source>
</evidence>
<evidence type="ECO:0000256" key="3">
    <source>
        <dbReference type="RuleBase" id="RU000363"/>
    </source>
</evidence>
<proteinExistence type="inferred from homology"/>
<dbReference type="InterPro" id="IPR002347">
    <property type="entry name" value="SDR_fam"/>
</dbReference>
<keyword evidence="2" id="KW-0560">Oxidoreductase</keyword>
<dbReference type="CDD" id="cd05233">
    <property type="entry name" value="SDR_c"/>
    <property type="match status" value="1"/>
</dbReference>
<evidence type="ECO:0000259" key="5">
    <source>
        <dbReference type="SMART" id="SM00822"/>
    </source>
</evidence>
<dbReference type="EMBL" id="CP042430">
    <property type="protein sequence ID" value="QEC47305.1"/>
    <property type="molecule type" value="Genomic_DNA"/>
</dbReference>
<feature type="region of interest" description="Disordered" evidence="4">
    <location>
        <begin position="280"/>
        <end position="300"/>
    </location>
</feature>
<name>A0A5B8U3A1_9ACTN</name>
<dbReference type="GO" id="GO:0016020">
    <property type="term" value="C:membrane"/>
    <property type="evidence" value="ECO:0007669"/>
    <property type="project" value="TreeGrafter"/>
</dbReference>
<dbReference type="Pfam" id="PF00106">
    <property type="entry name" value="adh_short"/>
    <property type="match status" value="1"/>
</dbReference>
<dbReference type="KEGG" id="bsol:FSW04_06695"/>
<dbReference type="PROSITE" id="PS00061">
    <property type="entry name" value="ADH_SHORT"/>
    <property type="match status" value="1"/>
</dbReference>
<feature type="domain" description="Ketoreductase" evidence="5">
    <location>
        <begin position="7"/>
        <end position="186"/>
    </location>
</feature>
<protein>
    <submittedName>
        <fullName evidence="6">SDR family oxidoreductase</fullName>
    </submittedName>
</protein>
<sequence length="300" mass="31565">MSRVSGKVVLITGGARGVGAATARRLVARGAKVVLVDLDRGPLAELEAELGAHATSITGDVLSLEQMEAAVAHGVQRFGGIDVCVANAGISSYGSVLAVDPAAFRQVVDVNLTGVFHTVRAALPQLIERRGYVLVVSSLAAYAAAPGLVAYNASKAGAEHFANALRIEVAHRGVKVGSAHMSWIDTPLVRDAKQDLSAFRMMLDRLPGPLGQTTSVEACADAFVAGIGRRATRVSVPRWVNAIRWLKPAMTTTLGEREARRHAPEIVPLMDQEVAALGRSMSARTAALQSEAEPERTPAP</sequence>
<organism evidence="6 7">
    <name type="scientific">Baekduia soli</name>
    <dbReference type="NCBI Taxonomy" id="496014"/>
    <lineage>
        <taxon>Bacteria</taxon>
        <taxon>Bacillati</taxon>
        <taxon>Actinomycetota</taxon>
        <taxon>Thermoleophilia</taxon>
        <taxon>Solirubrobacterales</taxon>
        <taxon>Baekduiaceae</taxon>
        <taxon>Baekduia</taxon>
    </lineage>
</organism>
<dbReference type="Gene3D" id="3.40.50.720">
    <property type="entry name" value="NAD(P)-binding Rossmann-like Domain"/>
    <property type="match status" value="1"/>
</dbReference>
<dbReference type="PRINTS" id="PR00080">
    <property type="entry name" value="SDRFAMILY"/>
</dbReference>
<gene>
    <name evidence="6" type="ORF">FSW04_06695</name>
</gene>
<evidence type="ECO:0000256" key="1">
    <source>
        <dbReference type="ARBA" id="ARBA00006484"/>
    </source>
</evidence>
<dbReference type="InterPro" id="IPR020904">
    <property type="entry name" value="Sc_DH/Rdtase_CS"/>
</dbReference>